<evidence type="ECO:0000256" key="2">
    <source>
        <dbReference type="ARBA" id="ARBA00022801"/>
    </source>
</evidence>
<dbReference type="InterPro" id="IPR014905">
    <property type="entry name" value="HIRAN"/>
</dbReference>
<gene>
    <name evidence="4" type="ORF">BAZO_12489</name>
</gene>
<dbReference type="SMART" id="SM00910">
    <property type="entry name" value="HIRAN"/>
    <property type="match status" value="1"/>
</dbReference>
<evidence type="ECO:0000313" key="5">
    <source>
        <dbReference type="Proteomes" id="UP000006315"/>
    </source>
</evidence>
<dbReference type="Pfam" id="PF08797">
    <property type="entry name" value="HIRAN"/>
    <property type="match status" value="1"/>
</dbReference>
<dbReference type="GO" id="GO:0003676">
    <property type="term" value="F:nucleic acid binding"/>
    <property type="evidence" value="ECO:0007669"/>
    <property type="project" value="InterPro"/>
</dbReference>
<dbReference type="GO" id="GO:0016818">
    <property type="term" value="F:hydrolase activity, acting on acid anhydrides, in phosphorus-containing anhydrides"/>
    <property type="evidence" value="ECO:0007669"/>
    <property type="project" value="InterPro"/>
</dbReference>
<organism evidence="4 5">
    <name type="scientific">Schinkia azotoformans LMG 9581</name>
    <dbReference type="NCBI Taxonomy" id="1131731"/>
    <lineage>
        <taxon>Bacteria</taxon>
        <taxon>Bacillati</taxon>
        <taxon>Bacillota</taxon>
        <taxon>Bacilli</taxon>
        <taxon>Bacillales</taxon>
        <taxon>Bacillaceae</taxon>
        <taxon>Calidifontibacillus/Schinkia group</taxon>
        <taxon>Schinkia</taxon>
    </lineage>
</organism>
<name>K6D9N8_SCHAZ</name>
<dbReference type="Proteomes" id="UP000006315">
    <property type="component" value="Unassembled WGS sequence"/>
</dbReference>
<evidence type="ECO:0000313" key="4">
    <source>
        <dbReference type="EMBL" id="EKN64808.1"/>
    </source>
</evidence>
<dbReference type="AlphaFoldDB" id="K6D9N8"/>
<reference evidence="4 5" key="1">
    <citation type="journal article" date="2012" name="Front. Microbiol.">
        <title>Redundancy and modularity in membrane-associated dissimilatory nitrate reduction in Bacillus.</title>
        <authorList>
            <person name="Heylen K."/>
            <person name="Keltjens J."/>
        </authorList>
    </citation>
    <scope>NUCLEOTIDE SEQUENCE [LARGE SCALE GENOMIC DNA]</scope>
    <source>
        <strain evidence="4 5">LMG 9581</strain>
    </source>
</reference>
<accession>K6D9N8</accession>
<keyword evidence="5" id="KW-1185">Reference proteome</keyword>
<dbReference type="STRING" id="1131731.BAZO_12489"/>
<dbReference type="GO" id="GO:0008270">
    <property type="term" value="F:zinc ion binding"/>
    <property type="evidence" value="ECO:0007669"/>
    <property type="project" value="InterPro"/>
</dbReference>
<dbReference type="Gene3D" id="3.30.70.2330">
    <property type="match status" value="1"/>
</dbReference>
<evidence type="ECO:0000256" key="1">
    <source>
        <dbReference type="ARBA" id="ARBA00022723"/>
    </source>
</evidence>
<dbReference type="GeneID" id="89470778"/>
<comment type="caution">
    <text evidence="4">The sequence shown here is derived from an EMBL/GenBank/DDBJ whole genome shotgun (WGS) entry which is preliminary data.</text>
</comment>
<feature type="domain" description="HIRAN" evidence="3">
    <location>
        <begin position="531"/>
        <end position="628"/>
    </location>
</feature>
<evidence type="ECO:0000259" key="3">
    <source>
        <dbReference type="SMART" id="SM00910"/>
    </source>
</evidence>
<proteinExistence type="predicted"/>
<protein>
    <recommendedName>
        <fullName evidence="3">HIRAN domain-containing protein</fullName>
    </recommendedName>
</protein>
<keyword evidence="1" id="KW-0479">Metal-binding</keyword>
<keyword evidence="2" id="KW-0378">Hydrolase</keyword>
<sequence>MSININESIYQFINRMAEQHPGLPYRFQDATVAGSVEARYFLWEEGLSVGEKELLAMGLMEKVAECVEQADTDSELRTILEEKPVFLYLANLTNRIKLLISEKLIDKDRLYSFAIRLATESEFEDEVKLGMLVLGFFENDLVRKIIKMLGYHSELTIYAVEASKNFHDYNEFLYDLAQNTCGYGKLAALINFEPIFLLQQKWILEYGVINEALPNMSAIMCLEKVDMRRFYQRLEITEDVFSKLSYLVAYAAETNDIKVFSQSLALVEKYIGAANNYAKYFIDLAAIIAIKKSMAPYWYHSGEDIKKENGWTSNKEHVIRNKCSELLKQAKWRQCLIQELDMPCHQTSLIILTMEEIGLVPSFETLLPLLQRDFFDMNVLKFVLVDHSEHYLHDIFNYLSKVLPKEVFCDDPLEISKDSISSEYKPDIWLVFLLKALRKERQNEEALFIRCLTSRFPDVRIEAIHALRVFKSNWSALVFPALEQACEVEPVNNIKKRFQRLMGKNDGGQKKEQRYIDVTEMKVAPSLWDASLCTTKIAGTYYRDLMVMEGRIENGDILYLIREPDNPYDSNAIIVTAEDGYVLGYVPKADNLTPASMMDAGEKLYAIFRSENLEKGKPDIQIMISKRPEKAGTLVQFPFSKVGKIGKYPKGE</sequence>
<dbReference type="EMBL" id="AJLR01000113">
    <property type="protein sequence ID" value="EKN64808.1"/>
    <property type="molecule type" value="Genomic_DNA"/>
</dbReference>
<dbReference type="PATRIC" id="fig|1131731.3.peg.2561"/>
<dbReference type="RefSeq" id="WP_003331867.1">
    <property type="nucleotide sequence ID" value="NZ_AJLR01000113.1"/>
</dbReference>